<evidence type="ECO:0000256" key="11">
    <source>
        <dbReference type="SAM" id="MobiDB-lite"/>
    </source>
</evidence>
<dbReference type="PANTHER" id="PTHR10762:SF2">
    <property type="entry name" value="2-(3-AMINO-3-CARBOXYPROPYL)HISTIDINE SYNTHASE SUBUNIT 2"/>
    <property type="match status" value="1"/>
</dbReference>
<comment type="function">
    <text evidence="10">Required for the first step of diphthamide biosynthesis, a post-translational modification of histidine which occurs in elongation factor 2. DPH1 and DPH2 transfer a 3-amino-3-carboxypropyl (ACP) group from S-adenosyl-L-methionine (SAM) to a histidine residue, the reaction is assisted by a reduction system comprising DPH3 and a NADH-dependent reductase. Facilitates the reduction of the catalytic iron-sulfur cluster found in the DPH1 subunit.</text>
</comment>
<gene>
    <name evidence="12" type="ORF">FIBSPDRAFT_858134</name>
</gene>
<evidence type="ECO:0000256" key="9">
    <source>
        <dbReference type="ARBA" id="ARBA00054092"/>
    </source>
</evidence>
<protein>
    <recommendedName>
        <fullName evidence="4 10">2-(3-amino-3-carboxypropyl)histidine synthase subunit 2</fullName>
    </recommendedName>
</protein>
<dbReference type="SFLD" id="SFLDG01121">
    <property type="entry name" value="Diphthamide_biosynthesis"/>
    <property type="match status" value="1"/>
</dbReference>
<keyword evidence="10" id="KW-0963">Cytoplasm</keyword>
<evidence type="ECO:0000256" key="4">
    <source>
        <dbReference type="ARBA" id="ARBA00021914"/>
    </source>
</evidence>
<comment type="subcellular location">
    <subcellularLocation>
        <location evidence="10">Cytoplasm</location>
    </subcellularLocation>
</comment>
<evidence type="ECO:0000256" key="8">
    <source>
        <dbReference type="ARBA" id="ARBA00034128"/>
    </source>
</evidence>
<proteinExistence type="inferred from homology"/>
<evidence type="ECO:0000256" key="5">
    <source>
        <dbReference type="ARBA" id="ARBA00022723"/>
    </source>
</evidence>
<comment type="cofactor">
    <cofactor evidence="1">
        <name>[4Fe-4S] cluster</name>
        <dbReference type="ChEBI" id="CHEBI:49883"/>
    </cofactor>
</comment>
<keyword evidence="5 10" id="KW-0479">Metal-binding</keyword>
<dbReference type="InterPro" id="IPR042263">
    <property type="entry name" value="DPH1/DPH2_1"/>
</dbReference>
<feature type="region of interest" description="Disordered" evidence="11">
    <location>
        <begin position="399"/>
        <end position="427"/>
    </location>
</feature>
<evidence type="ECO:0000313" key="12">
    <source>
        <dbReference type="EMBL" id="KZP23593.1"/>
    </source>
</evidence>
<comment type="subunit">
    <text evidence="8">Component of the 2-(3-amino-3-carboxypropyl)histidine synthase complex composed of DPH1, DPH2, DPH3 and a NADH-dependent reductase, predominantly CBR1.</text>
</comment>
<dbReference type="InterPro" id="IPR010014">
    <property type="entry name" value="DHP2"/>
</dbReference>
<dbReference type="InterPro" id="IPR016435">
    <property type="entry name" value="DPH1/DPH2"/>
</dbReference>
<dbReference type="GO" id="GO:0090560">
    <property type="term" value="F:2-(3-amino-3-carboxypropyl)histidine synthase activity"/>
    <property type="evidence" value="ECO:0007669"/>
    <property type="project" value="InterPro"/>
</dbReference>
<evidence type="ECO:0000256" key="6">
    <source>
        <dbReference type="ARBA" id="ARBA00023004"/>
    </source>
</evidence>
<evidence type="ECO:0000256" key="7">
    <source>
        <dbReference type="ARBA" id="ARBA00023014"/>
    </source>
</evidence>
<dbReference type="FunFam" id="3.40.50.11860:FF:000001">
    <property type="entry name" value="2-(3-amino-3-carboxypropyl)histidine synthase subunit 2"/>
    <property type="match status" value="1"/>
</dbReference>
<evidence type="ECO:0000256" key="1">
    <source>
        <dbReference type="ARBA" id="ARBA00001966"/>
    </source>
</evidence>
<keyword evidence="13" id="KW-1185">Reference proteome</keyword>
<dbReference type="FunFam" id="3.40.50.11840:FF:000002">
    <property type="entry name" value="2-(3-amino-3-carboxypropyl)histidine synthase subunit 2"/>
    <property type="match status" value="1"/>
</dbReference>
<feature type="region of interest" description="Disordered" evidence="11">
    <location>
        <begin position="485"/>
        <end position="512"/>
    </location>
</feature>
<dbReference type="GO" id="GO:0051536">
    <property type="term" value="F:iron-sulfur cluster binding"/>
    <property type="evidence" value="ECO:0007669"/>
    <property type="project" value="UniProtKB-KW"/>
</dbReference>
<dbReference type="SFLD" id="SFLDS00032">
    <property type="entry name" value="Radical_SAM_3-amino-3-carboxyp"/>
    <property type="match status" value="1"/>
</dbReference>
<dbReference type="Gene3D" id="3.40.50.11840">
    <property type="entry name" value="Diphthamide synthesis DPH1/DPH2 domain 1"/>
    <property type="match status" value="1"/>
</dbReference>
<comment type="function">
    <text evidence="9">Required for the first step of diphthamide biosynthesis, a post-translational modification of histidine which occurs in elongation factor 2. DPH1 and DPH2 transfer a 3-amino-3-carboxypropyl (ACP) group from S-adenosyl-L-methionine (SAM) to a histidine residue, the reaction is assisted by a reduction system comprising DPH3 and a NADH-dependent reductase, predominantly CBR1. Facilitates the reduction of the catalytic iron-sulfur cluster found in the DPH1 subunit.</text>
</comment>
<accession>A0A166M3B2</accession>
<evidence type="ECO:0000256" key="3">
    <source>
        <dbReference type="ARBA" id="ARBA00006179"/>
    </source>
</evidence>
<evidence type="ECO:0000256" key="2">
    <source>
        <dbReference type="ARBA" id="ARBA00005156"/>
    </source>
</evidence>
<dbReference type="NCBIfam" id="TIGR00322">
    <property type="entry name" value="diphth2_R"/>
    <property type="match status" value="1"/>
</dbReference>
<dbReference type="Proteomes" id="UP000076532">
    <property type="component" value="Unassembled WGS sequence"/>
</dbReference>
<dbReference type="OrthoDB" id="449241at2759"/>
<dbReference type="UniPathway" id="UPA00559"/>
<dbReference type="EMBL" id="KV417531">
    <property type="protein sequence ID" value="KZP23593.1"/>
    <property type="molecule type" value="Genomic_DNA"/>
</dbReference>
<keyword evidence="6 10" id="KW-0408">Iron</keyword>
<sequence>MSESTAFSTSAEDAITRTIDISAPPPSQTLSAAEFEAYYEIPRTVREIVDNDYKRTALQFPDELLHDSVPIYRALKAEIGDRELYILADTTYGSCCVDDVAAQHVDADAIVHYGHACLSAHPSVPVIYIFGHRPLDIAHCVAACAPLFAPSSVEANAMAPRSLRLRYEVGYAYAADELVAGLRSALEPHGVTIYHTPVPLKTIPHPPMAAADLSPSPGENPGDDIEGSTEPILWIGPDSLALTNLLLTSFTSPLPVHTYNPDTRTAQPESPHTPTSRLLKKRYAALSRARSCDVFGILISSPSPAQLPLIRHIRARIRACRKKSYTVSVGKVNPAKLGNFAEVECWVLVACGENSLVDGKEFMRPVITPFELELALSPTPEWTGRYVLDLGTVLKEGQAKANNATEKEKDGDAGGGSESDDERPVFSPITGTYRQRKLFSPSGPSASHVDPGSTDVILRNQDNAVSTIGSAAADFLAGRTYQGLERRAGMDPPSLLEQGRSGIARGYKDDHR</sequence>
<dbReference type="GO" id="GO:0005737">
    <property type="term" value="C:cytoplasm"/>
    <property type="evidence" value="ECO:0007669"/>
    <property type="project" value="UniProtKB-SubCell"/>
</dbReference>
<organism evidence="12 13">
    <name type="scientific">Athelia psychrophila</name>
    <dbReference type="NCBI Taxonomy" id="1759441"/>
    <lineage>
        <taxon>Eukaryota</taxon>
        <taxon>Fungi</taxon>
        <taxon>Dikarya</taxon>
        <taxon>Basidiomycota</taxon>
        <taxon>Agaricomycotina</taxon>
        <taxon>Agaricomycetes</taxon>
        <taxon>Agaricomycetidae</taxon>
        <taxon>Atheliales</taxon>
        <taxon>Atheliaceae</taxon>
        <taxon>Athelia</taxon>
    </lineage>
</organism>
<dbReference type="Gene3D" id="3.40.50.11860">
    <property type="entry name" value="Diphthamide synthesis DPH1/DPH2 domain 3"/>
    <property type="match status" value="1"/>
</dbReference>
<dbReference type="Pfam" id="PF01866">
    <property type="entry name" value="Diphthamide_syn"/>
    <property type="match status" value="1"/>
</dbReference>
<keyword evidence="7 10" id="KW-0411">Iron-sulfur</keyword>
<evidence type="ECO:0000313" key="13">
    <source>
        <dbReference type="Proteomes" id="UP000076532"/>
    </source>
</evidence>
<evidence type="ECO:0000256" key="10">
    <source>
        <dbReference type="RuleBase" id="RU364133"/>
    </source>
</evidence>
<dbReference type="PANTHER" id="PTHR10762">
    <property type="entry name" value="DIPHTHAMIDE BIOSYNTHESIS PROTEIN"/>
    <property type="match status" value="1"/>
</dbReference>
<comment type="similarity">
    <text evidence="3 10">Belongs to the DPH1/DPH2 family. DPH2 subfamily.</text>
</comment>
<dbReference type="InterPro" id="IPR042265">
    <property type="entry name" value="DPH1/DPH2_3"/>
</dbReference>
<dbReference type="GO" id="GO:0017183">
    <property type="term" value="P:protein histidyl modification to diphthamide"/>
    <property type="evidence" value="ECO:0007669"/>
    <property type="project" value="UniProtKB-UniPathway"/>
</dbReference>
<reference evidence="12 13" key="1">
    <citation type="journal article" date="2016" name="Mol. Biol. Evol.">
        <title>Comparative Genomics of Early-Diverging Mushroom-Forming Fungi Provides Insights into the Origins of Lignocellulose Decay Capabilities.</title>
        <authorList>
            <person name="Nagy L.G."/>
            <person name="Riley R."/>
            <person name="Tritt A."/>
            <person name="Adam C."/>
            <person name="Daum C."/>
            <person name="Floudas D."/>
            <person name="Sun H."/>
            <person name="Yadav J.S."/>
            <person name="Pangilinan J."/>
            <person name="Larsson K.H."/>
            <person name="Matsuura K."/>
            <person name="Barry K."/>
            <person name="Labutti K."/>
            <person name="Kuo R."/>
            <person name="Ohm R.A."/>
            <person name="Bhattacharya S.S."/>
            <person name="Shirouzu T."/>
            <person name="Yoshinaga Y."/>
            <person name="Martin F.M."/>
            <person name="Grigoriev I.V."/>
            <person name="Hibbett D.S."/>
        </authorList>
    </citation>
    <scope>NUCLEOTIDE SEQUENCE [LARGE SCALE GENOMIC DNA]</scope>
    <source>
        <strain evidence="12 13">CBS 109695</strain>
    </source>
</reference>
<dbReference type="STRING" id="436010.A0A166M3B2"/>
<comment type="pathway">
    <text evidence="2 10">Protein modification; peptidyl-diphthamide biosynthesis.</text>
</comment>
<dbReference type="NCBIfam" id="TIGR00272">
    <property type="entry name" value="DPH2"/>
    <property type="match status" value="1"/>
</dbReference>
<dbReference type="AlphaFoldDB" id="A0A166M3B2"/>
<name>A0A166M3B2_9AGAM</name>
<dbReference type="GO" id="GO:0046872">
    <property type="term" value="F:metal ion binding"/>
    <property type="evidence" value="ECO:0007669"/>
    <property type="project" value="UniProtKB-KW"/>
</dbReference>